<sequence length="429" mass="46036">MMFVLGILIFFVGILISVAWHELGHFVTARWFGIKVPEFMVGFGKTIWSVKRGETEYGLKAIPLGGYIRMIGMIPPAPGETLGRSRRSGPFQGMIDDVRAQSQLDVRPEDAHRQFYLRAPWKRIVVMAAGPIMNLILAVVLFAILLMGIGQFNGTTTVSAVSECVLPADSTTQTCPVGAPPTPAALAGFRAGDEIVALNGQPFERFGGDDLRAAIQRSSGPITVTVLRDGQRLDLAATPISNLVSSVDDPSTLVQGSFLGIGLVSDYERLGLGAVFVEIGDVVGRTGQAIAELPSRVPSLFGSVFLGEERDVDGPIGIVGVSRIGGEVLAQEIPFVAEASLLLMLLASVNISLFLFNLLPIPPLDGGQIFPAAWEAVKKRIWKLRGKPDPGPVDVARLMPVAYVVAMVFIVWSGLLLVADVINPVRLFQ</sequence>
<comment type="subcellular location">
    <subcellularLocation>
        <location evidence="2">Membrane</location>
        <topology evidence="2">Multi-pass membrane protein</topology>
    </subcellularLocation>
</comment>
<evidence type="ECO:0000259" key="12">
    <source>
        <dbReference type="PROSITE" id="PS50106"/>
    </source>
</evidence>
<dbReference type="Proteomes" id="UP000320338">
    <property type="component" value="Unassembled WGS sequence"/>
</dbReference>
<feature type="transmembrane region" description="Helical" evidence="11">
    <location>
        <begin position="341"/>
        <end position="361"/>
    </location>
</feature>
<dbReference type="InterPro" id="IPR004387">
    <property type="entry name" value="Pept_M50_Zn"/>
</dbReference>
<dbReference type="SUPFAM" id="SSF50156">
    <property type="entry name" value="PDZ domain-like"/>
    <property type="match status" value="1"/>
</dbReference>
<dbReference type="PROSITE" id="PS50106">
    <property type="entry name" value="PDZ"/>
    <property type="match status" value="1"/>
</dbReference>
<evidence type="ECO:0000256" key="6">
    <source>
        <dbReference type="ARBA" id="ARBA00022801"/>
    </source>
</evidence>
<feature type="transmembrane region" description="Helical" evidence="11">
    <location>
        <begin position="124"/>
        <end position="146"/>
    </location>
</feature>
<keyword evidence="7" id="KW-0862">Zinc</keyword>
<protein>
    <submittedName>
        <fullName evidence="13">Putative zinc metalloprotease</fullName>
    </submittedName>
</protein>
<evidence type="ECO:0000256" key="11">
    <source>
        <dbReference type="SAM" id="Phobius"/>
    </source>
</evidence>
<name>A0A4Y3WPX8_9PSEU</name>
<dbReference type="InterPro" id="IPR041489">
    <property type="entry name" value="PDZ_6"/>
</dbReference>
<dbReference type="PANTHER" id="PTHR42837:SF2">
    <property type="entry name" value="MEMBRANE METALLOPROTEASE ARASP2, CHLOROPLASTIC-RELATED"/>
    <property type="match status" value="1"/>
</dbReference>
<dbReference type="GO" id="GO:0016020">
    <property type="term" value="C:membrane"/>
    <property type="evidence" value="ECO:0007669"/>
    <property type="project" value="UniProtKB-SubCell"/>
</dbReference>
<keyword evidence="6" id="KW-0378">Hydrolase</keyword>
<keyword evidence="14" id="KW-1185">Reference proteome</keyword>
<dbReference type="CDD" id="cd06163">
    <property type="entry name" value="S2P-M50_PDZ_RseP-like"/>
    <property type="match status" value="1"/>
</dbReference>
<dbReference type="SMART" id="SM00228">
    <property type="entry name" value="PDZ"/>
    <property type="match status" value="1"/>
</dbReference>
<comment type="caution">
    <text evidence="13">The sequence shown here is derived from an EMBL/GenBank/DDBJ whole genome shotgun (WGS) entry which is preliminary data.</text>
</comment>
<proteinExistence type="inferred from homology"/>
<keyword evidence="5 11" id="KW-0812">Transmembrane</keyword>
<accession>A0A4Y3WPX8</accession>
<keyword evidence="4 13" id="KW-0645">Protease</keyword>
<dbReference type="EMBL" id="BJNG01000026">
    <property type="protein sequence ID" value="GEC20942.1"/>
    <property type="molecule type" value="Genomic_DNA"/>
</dbReference>
<dbReference type="RefSeq" id="WP_141279519.1">
    <property type="nucleotide sequence ID" value="NZ_BAAARZ010000007.1"/>
</dbReference>
<dbReference type="AlphaFoldDB" id="A0A4Y3WPX8"/>
<evidence type="ECO:0000256" key="1">
    <source>
        <dbReference type="ARBA" id="ARBA00001947"/>
    </source>
</evidence>
<dbReference type="Gene3D" id="2.30.42.10">
    <property type="match status" value="1"/>
</dbReference>
<dbReference type="InterPro" id="IPR008915">
    <property type="entry name" value="Peptidase_M50"/>
</dbReference>
<evidence type="ECO:0000256" key="10">
    <source>
        <dbReference type="ARBA" id="ARBA00023136"/>
    </source>
</evidence>
<gene>
    <name evidence="13" type="ORF">PHY01_32250</name>
</gene>
<keyword evidence="10 11" id="KW-0472">Membrane</keyword>
<keyword evidence="8 11" id="KW-1133">Transmembrane helix</keyword>
<evidence type="ECO:0000313" key="14">
    <source>
        <dbReference type="Proteomes" id="UP000320338"/>
    </source>
</evidence>
<evidence type="ECO:0000256" key="4">
    <source>
        <dbReference type="ARBA" id="ARBA00022670"/>
    </source>
</evidence>
<organism evidence="13 14">
    <name type="scientific">Pseudonocardia hydrocarbonoxydans</name>
    <dbReference type="NCBI Taxonomy" id="76726"/>
    <lineage>
        <taxon>Bacteria</taxon>
        <taxon>Bacillati</taxon>
        <taxon>Actinomycetota</taxon>
        <taxon>Actinomycetes</taxon>
        <taxon>Pseudonocardiales</taxon>
        <taxon>Pseudonocardiaceae</taxon>
        <taxon>Pseudonocardia</taxon>
    </lineage>
</organism>
<dbReference type="PANTHER" id="PTHR42837">
    <property type="entry name" value="REGULATOR OF SIGMA-E PROTEASE RSEP"/>
    <property type="match status" value="1"/>
</dbReference>
<evidence type="ECO:0000313" key="13">
    <source>
        <dbReference type="EMBL" id="GEC20942.1"/>
    </source>
</evidence>
<comment type="cofactor">
    <cofactor evidence="1">
        <name>Zn(2+)</name>
        <dbReference type="ChEBI" id="CHEBI:29105"/>
    </cofactor>
</comment>
<reference evidence="13 14" key="1">
    <citation type="submission" date="2019-06" db="EMBL/GenBank/DDBJ databases">
        <title>Whole genome shotgun sequence of Pseudonocardia hydrocarbonoxydans NBRC 14498.</title>
        <authorList>
            <person name="Hosoyama A."/>
            <person name="Uohara A."/>
            <person name="Ohji S."/>
            <person name="Ichikawa N."/>
        </authorList>
    </citation>
    <scope>NUCLEOTIDE SEQUENCE [LARGE SCALE GENOMIC DNA]</scope>
    <source>
        <strain evidence="13 14">NBRC 14498</strain>
    </source>
</reference>
<evidence type="ECO:0000256" key="2">
    <source>
        <dbReference type="ARBA" id="ARBA00004141"/>
    </source>
</evidence>
<dbReference type="GO" id="GO:0004222">
    <property type="term" value="F:metalloendopeptidase activity"/>
    <property type="evidence" value="ECO:0007669"/>
    <property type="project" value="InterPro"/>
</dbReference>
<dbReference type="Pfam" id="PF02163">
    <property type="entry name" value="Peptidase_M50"/>
    <property type="match status" value="1"/>
</dbReference>
<feature type="transmembrane region" description="Helical" evidence="11">
    <location>
        <begin position="401"/>
        <end position="422"/>
    </location>
</feature>
<evidence type="ECO:0000256" key="3">
    <source>
        <dbReference type="ARBA" id="ARBA00007931"/>
    </source>
</evidence>
<feature type="domain" description="PDZ" evidence="12">
    <location>
        <begin position="180"/>
        <end position="230"/>
    </location>
</feature>
<evidence type="ECO:0000256" key="9">
    <source>
        <dbReference type="ARBA" id="ARBA00023049"/>
    </source>
</evidence>
<keyword evidence="9 13" id="KW-0482">Metalloprotease</keyword>
<evidence type="ECO:0000256" key="5">
    <source>
        <dbReference type="ARBA" id="ARBA00022692"/>
    </source>
</evidence>
<comment type="similarity">
    <text evidence="3">Belongs to the peptidase M50B family.</text>
</comment>
<dbReference type="InterPro" id="IPR036034">
    <property type="entry name" value="PDZ_sf"/>
</dbReference>
<dbReference type="OrthoDB" id="9782003at2"/>
<evidence type="ECO:0000256" key="8">
    <source>
        <dbReference type="ARBA" id="ARBA00022989"/>
    </source>
</evidence>
<evidence type="ECO:0000256" key="7">
    <source>
        <dbReference type="ARBA" id="ARBA00022833"/>
    </source>
</evidence>
<dbReference type="GO" id="GO:0006508">
    <property type="term" value="P:proteolysis"/>
    <property type="evidence" value="ECO:0007669"/>
    <property type="project" value="UniProtKB-KW"/>
</dbReference>
<dbReference type="Pfam" id="PF17820">
    <property type="entry name" value="PDZ_6"/>
    <property type="match status" value="1"/>
</dbReference>
<dbReference type="InterPro" id="IPR001478">
    <property type="entry name" value="PDZ"/>
</dbReference>